<dbReference type="SMART" id="SM00220">
    <property type="entry name" value="S_TKc"/>
    <property type="match status" value="1"/>
</dbReference>
<evidence type="ECO:0000256" key="6">
    <source>
        <dbReference type="ARBA" id="ARBA00022741"/>
    </source>
</evidence>
<feature type="non-terminal residue" evidence="13">
    <location>
        <position position="140"/>
    </location>
</feature>
<evidence type="ECO:0000256" key="8">
    <source>
        <dbReference type="ARBA" id="ARBA00022840"/>
    </source>
</evidence>
<reference evidence="13" key="1">
    <citation type="submission" date="2019-09" db="EMBL/GenBank/DDBJ databases">
        <title>Bird 10,000 Genomes (B10K) Project - Family phase.</title>
        <authorList>
            <person name="Zhang G."/>
        </authorList>
    </citation>
    <scope>NUCLEOTIDE SEQUENCE</scope>
    <source>
        <strain evidence="13">OUT-0060</strain>
        <tissue evidence="13">Blood</tissue>
    </source>
</reference>
<dbReference type="Gene3D" id="1.10.510.10">
    <property type="entry name" value="Transferase(Phosphotransferase) domain 1"/>
    <property type="match status" value="1"/>
</dbReference>
<comment type="catalytic activity">
    <reaction evidence="11">
        <text>L-seryl-[protein] + ATP = O-phospho-L-seryl-[protein] + ADP + H(+)</text>
        <dbReference type="Rhea" id="RHEA:17989"/>
        <dbReference type="Rhea" id="RHEA-COMP:9863"/>
        <dbReference type="Rhea" id="RHEA-COMP:11604"/>
        <dbReference type="ChEBI" id="CHEBI:15378"/>
        <dbReference type="ChEBI" id="CHEBI:29999"/>
        <dbReference type="ChEBI" id="CHEBI:30616"/>
        <dbReference type="ChEBI" id="CHEBI:83421"/>
        <dbReference type="ChEBI" id="CHEBI:456216"/>
        <dbReference type="EC" id="2.7.11.1"/>
    </reaction>
</comment>
<dbReference type="PANTHER" id="PTHR22984:SF29">
    <property type="entry name" value="SERINE_THREONINE-PROTEIN KINASE PIM-1"/>
    <property type="match status" value="1"/>
</dbReference>
<evidence type="ECO:0000313" key="13">
    <source>
        <dbReference type="EMBL" id="NXD60567.1"/>
    </source>
</evidence>
<evidence type="ECO:0000313" key="14">
    <source>
        <dbReference type="Proteomes" id="UP000603793"/>
    </source>
</evidence>
<sequence length="140" mass="15728">MAIKCVPRDRVRHWGELPNSACALLEIVLLDKVSTGFRGVIRLLEWVEFPNSFLLVLECPERCQDLSGFLVERRFQPKEEAQGLFGQVLEAVQHCTSCGVLHQDIKPENLLVDLATRQLKLIDFGCGAVLQDTAYTKFAG</sequence>
<comment type="catalytic activity">
    <reaction evidence="10">
        <text>L-threonyl-[protein] + ATP = O-phospho-L-threonyl-[protein] + ADP + H(+)</text>
        <dbReference type="Rhea" id="RHEA:46608"/>
        <dbReference type="Rhea" id="RHEA-COMP:11060"/>
        <dbReference type="Rhea" id="RHEA-COMP:11605"/>
        <dbReference type="ChEBI" id="CHEBI:15378"/>
        <dbReference type="ChEBI" id="CHEBI:30013"/>
        <dbReference type="ChEBI" id="CHEBI:30616"/>
        <dbReference type="ChEBI" id="CHEBI:61977"/>
        <dbReference type="ChEBI" id="CHEBI:456216"/>
        <dbReference type="EC" id="2.7.11.1"/>
    </reaction>
</comment>
<comment type="caution">
    <text evidence="13">The sequence shown here is derived from an EMBL/GenBank/DDBJ whole genome shotgun (WGS) entry which is preliminary data.</text>
</comment>
<gene>
    <name evidence="13" type="primary">Pim1_3</name>
    <name evidence="13" type="ORF">CORMON_R07538</name>
</gene>
<keyword evidence="4" id="KW-0723">Serine/threonine-protein kinase</keyword>
<dbReference type="GO" id="GO:0005524">
    <property type="term" value="F:ATP binding"/>
    <property type="evidence" value="ECO:0007669"/>
    <property type="project" value="UniProtKB-KW"/>
</dbReference>
<feature type="non-terminal residue" evidence="13">
    <location>
        <position position="1"/>
    </location>
</feature>
<dbReference type="Pfam" id="PF00069">
    <property type="entry name" value="Pkinase"/>
    <property type="match status" value="1"/>
</dbReference>
<dbReference type="InterPro" id="IPR008271">
    <property type="entry name" value="Ser/Thr_kinase_AS"/>
</dbReference>
<dbReference type="InterPro" id="IPR000719">
    <property type="entry name" value="Prot_kinase_dom"/>
</dbReference>
<evidence type="ECO:0000256" key="11">
    <source>
        <dbReference type="ARBA" id="ARBA00048679"/>
    </source>
</evidence>
<feature type="domain" description="Protein kinase" evidence="12">
    <location>
        <begin position="1"/>
        <end position="140"/>
    </location>
</feature>
<evidence type="ECO:0000256" key="7">
    <source>
        <dbReference type="ARBA" id="ARBA00022777"/>
    </source>
</evidence>
<dbReference type="Gene3D" id="3.30.200.20">
    <property type="entry name" value="Phosphorylase Kinase, domain 1"/>
    <property type="match status" value="1"/>
</dbReference>
<protein>
    <recommendedName>
        <fullName evidence="3">non-specific serine/threonine protein kinase</fullName>
        <ecNumber evidence="3">2.7.11.1</ecNumber>
    </recommendedName>
</protein>
<dbReference type="Proteomes" id="UP000603793">
    <property type="component" value="Unassembled WGS sequence"/>
</dbReference>
<evidence type="ECO:0000256" key="4">
    <source>
        <dbReference type="ARBA" id="ARBA00022527"/>
    </source>
</evidence>
<dbReference type="GO" id="GO:0005737">
    <property type="term" value="C:cytoplasm"/>
    <property type="evidence" value="ECO:0007669"/>
    <property type="project" value="TreeGrafter"/>
</dbReference>
<dbReference type="PROSITE" id="PS00108">
    <property type="entry name" value="PROTEIN_KINASE_ST"/>
    <property type="match status" value="1"/>
</dbReference>
<comment type="similarity">
    <text evidence="2">Belongs to the protein kinase superfamily. CAMK Ser/Thr protein kinase family. PIM subfamily.</text>
</comment>
<dbReference type="PROSITE" id="PS50011">
    <property type="entry name" value="PROTEIN_KINASE_DOM"/>
    <property type="match status" value="1"/>
</dbReference>
<keyword evidence="7 13" id="KW-0418">Kinase</keyword>
<dbReference type="EC" id="2.7.11.1" evidence="3"/>
<dbReference type="PANTHER" id="PTHR22984">
    <property type="entry name" value="SERINE/THREONINE-PROTEIN KINASE PIM"/>
    <property type="match status" value="1"/>
</dbReference>
<evidence type="ECO:0000256" key="9">
    <source>
        <dbReference type="ARBA" id="ARBA00022842"/>
    </source>
</evidence>
<dbReference type="InterPro" id="IPR051138">
    <property type="entry name" value="PIM_Ser/Thr_kinase"/>
</dbReference>
<name>A0A851X2L1_CORMO</name>
<proteinExistence type="inferred from homology"/>
<dbReference type="AlphaFoldDB" id="A0A851X2L1"/>
<dbReference type="EMBL" id="WBNF01000817">
    <property type="protein sequence ID" value="NXD60567.1"/>
    <property type="molecule type" value="Genomic_DNA"/>
</dbReference>
<keyword evidence="6" id="KW-0547">Nucleotide-binding</keyword>
<comment type="cofactor">
    <cofactor evidence="1">
        <name>Mg(2+)</name>
        <dbReference type="ChEBI" id="CHEBI:18420"/>
    </cofactor>
</comment>
<organism evidence="13 14">
    <name type="scientific">Corvus moneduloides</name>
    <name type="common">New Caledonian crow</name>
    <dbReference type="NCBI Taxonomy" id="1196302"/>
    <lineage>
        <taxon>Eukaryota</taxon>
        <taxon>Metazoa</taxon>
        <taxon>Chordata</taxon>
        <taxon>Craniata</taxon>
        <taxon>Vertebrata</taxon>
        <taxon>Euteleostomi</taxon>
        <taxon>Archelosauria</taxon>
        <taxon>Archosauria</taxon>
        <taxon>Dinosauria</taxon>
        <taxon>Saurischia</taxon>
        <taxon>Theropoda</taxon>
        <taxon>Coelurosauria</taxon>
        <taxon>Aves</taxon>
        <taxon>Neognathae</taxon>
        <taxon>Neoaves</taxon>
        <taxon>Telluraves</taxon>
        <taxon>Australaves</taxon>
        <taxon>Passeriformes</taxon>
        <taxon>Corvoidea</taxon>
        <taxon>Corvidae</taxon>
        <taxon>Corvus</taxon>
    </lineage>
</organism>
<evidence type="ECO:0000256" key="5">
    <source>
        <dbReference type="ARBA" id="ARBA00022679"/>
    </source>
</evidence>
<dbReference type="InterPro" id="IPR011009">
    <property type="entry name" value="Kinase-like_dom_sf"/>
</dbReference>
<evidence type="ECO:0000259" key="12">
    <source>
        <dbReference type="PROSITE" id="PS50011"/>
    </source>
</evidence>
<evidence type="ECO:0000256" key="2">
    <source>
        <dbReference type="ARBA" id="ARBA00005505"/>
    </source>
</evidence>
<dbReference type="GO" id="GO:0004674">
    <property type="term" value="F:protein serine/threonine kinase activity"/>
    <property type="evidence" value="ECO:0007669"/>
    <property type="project" value="UniProtKB-KW"/>
</dbReference>
<dbReference type="SUPFAM" id="SSF56112">
    <property type="entry name" value="Protein kinase-like (PK-like)"/>
    <property type="match status" value="1"/>
</dbReference>
<accession>A0A851X2L1</accession>
<evidence type="ECO:0000256" key="10">
    <source>
        <dbReference type="ARBA" id="ARBA00047899"/>
    </source>
</evidence>
<keyword evidence="9" id="KW-0460">Magnesium</keyword>
<keyword evidence="8" id="KW-0067">ATP-binding</keyword>
<evidence type="ECO:0000256" key="1">
    <source>
        <dbReference type="ARBA" id="ARBA00001946"/>
    </source>
</evidence>
<evidence type="ECO:0000256" key="3">
    <source>
        <dbReference type="ARBA" id="ARBA00012513"/>
    </source>
</evidence>
<keyword evidence="5" id="KW-0808">Transferase</keyword>